<dbReference type="InterPro" id="IPR001845">
    <property type="entry name" value="HTH_ArsR_DNA-bd_dom"/>
</dbReference>
<organism evidence="5 6">
    <name type="scientific">Virgibacillus tibetensis</name>
    <dbReference type="NCBI Taxonomy" id="3042313"/>
    <lineage>
        <taxon>Bacteria</taxon>
        <taxon>Bacillati</taxon>
        <taxon>Bacillota</taxon>
        <taxon>Bacilli</taxon>
        <taxon>Bacillales</taxon>
        <taxon>Bacillaceae</taxon>
        <taxon>Virgibacillus</taxon>
    </lineage>
</organism>
<keyword evidence="3" id="KW-0804">Transcription</keyword>
<dbReference type="SUPFAM" id="SSF46785">
    <property type="entry name" value="Winged helix' DNA-binding domain"/>
    <property type="match status" value="1"/>
</dbReference>
<proteinExistence type="predicted"/>
<dbReference type="SMART" id="SM00418">
    <property type="entry name" value="HTH_ARSR"/>
    <property type="match status" value="1"/>
</dbReference>
<feature type="domain" description="HTH arsR-type" evidence="4">
    <location>
        <begin position="259"/>
        <end position="348"/>
    </location>
</feature>
<dbReference type="InterPro" id="IPR036390">
    <property type="entry name" value="WH_DNA-bd_sf"/>
</dbReference>
<keyword evidence="2" id="KW-0238">DNA-binding</keyword>
<evidence type="ECO:0000256" key="2">
    <source>
        <dbReference type="ARBA" id="ARBA00023125"/>
    </source>
</evidence>
<evidence type="ECO:0000256" key="3">
    <source>
        <dbReference type="ARBA" id="ARBA00023163"/>
    </source>
</evidence>
<dbReference type="RefSeq" id="WP_327607572.1">
    <property type="nucleotide sequence ID" value="NZ_JARZFX010000004.1"/>
</dbReference>
<dbReference type="InterPro" id="IPR011991">
    <property type="entry name" value="ArsR-like_HTH"/>
</dbReference>
<reference evidence="5 6" key="1">
    <citation type="journal article" date="2024" name="Int. J. Syst. Evol. Microbiol.">
        <title>Virgibacillus tibetensis sp. nov., isolated from salt lake on the Tibetan Plateau of China.</title>
        <authorList>
            <person name="Phurbu D."/>
            <person name="Liu Z.-X."/>
            <person name="Wang R."/>
            <person name="Zheng Y.-Y."/>
            <person name="Liu H.-C."/>
            <person name="Zhou Y.-G."/>
            <person name="Yu Y.-J."/>
            <person name="Li A.-H."/>
        </authorList>
    </citation>
    <scope>NUCLEOTIDE SEQUENCE [LARGE SCALE GENOMIC DNA]</scope>
    <source>
        <strain evidence="5 6">C22-A2</strain>
    </source>
</reference>
<gene>
    <name evidence="5" type="ORF">QGM71_10940</name>
</gene>
<dbReference type="PANTHER" id="PTHR33154">
    <property type="entry name" value="TRANSCRIPTIONAL REGULATOR, ARSR FAMILY"/>
    <property type="match status" value="1"/>
</dbReference>
<dbReference type="Proteomes" id="UP001335737">
    <property type="component" value="Unassembled WGS sequence"/>
</dbReference>
<dbReference type="PANTHER" id="PTHR33154:SF18">
    <property type="entry name" value="ARSENICAL RESISTANCE OPERON REPRESSOR"/>
    <property type="match status" value="1"/>
</dbReference>
<evidence type="ECO:0000313" key="6">
    <source>
        <dbReference type="Proteomes" id="UP001335737"/>
    </source>
</evidence>
<evidence type="ECO:0000313" key="5">
    <source>
        <dbReference type="EMBL" id="MEC5424006.1"/>
    </source>
</evidence>
<accession>A0ABU6KFV2</accession>
<dbReference type="EMBL" id="JARZFX010000004">
    <property type="protein sequence ID" value="MEC5424006.1"/>
    <property type="molecule type" value="Genomic_DNA"/>
</dbReference>
<dbReference type="PRINTS" id="PR00778">
    <property type="entry name" value="HTHARSR"/>
</dbReference>
<dbReference type="InterPro" id="IPR036388">
    <property type="entry name" value="WH-like_DNA-bd_sf"/>
</dbReference>
<dbReference type="Gene3D" id="1.10.10.10">
    <property type="entry name" value="Winged helix-like DNA-binding domain superfamily/Winged helix DNA-binding domain"/>
    <property type="match status" value="1"/>
</dbReference>
<sequence>MDIISTTSRKRETYEIEIKYSPLWEAALGIAAITNTPLLDSMERPIVYWKETRDNLSKELQEHLDYAEKNNTWKSLLQLLHEKDFSTLEEFTSYIHDLSENKLKFICIPFTGNANQSLREQAANGNSEALLRLQEQTSENPFFPAYIEFICKAEARQLKSHLIEVMTDWFEQVIEPTIEKLEKILQTDTQSKARAKEKMSSEVFVEWATGGINYAPEPSIQKVLLIPHYIYRPWNVVADIEDTKVFYYPIANESVDPQDKDLPNNFLLLKHKALGDEVRMRIVKYLFERDRTLQDITEKLEMGKSTIHHHLKILRSAQLVEVNQSKYVLKKKAIESLANELDLYLHLR</sequence>
<keyword evidence="1" id="KW-0805">Transcription regulation</keyword>
<dbReference type="CDD" id="cd00090">
    <property type="entry name" value="HTH_ARSR"/>
    <property type="match status" value="1"/>
</dbReference>
<protein>
    <submittedName>
        <fullName evidence="5">Metalloregulator ArsR/SmtB family transcription factor</fullName>
    </submittedName>
</protein>
<evidence type="ECO:0000259" key="4">
    <source>
        <dbReference type="PROSITE" id="PS50987"/>
    </source>
</evidence>
<evidence type="ECO:0000256" key="1">
    <source>
        <dbReference type="ARBA" id="ARBA00023015"/>
    </source>
</evidence>
<dbReference type="InterPro" id="IPR051081">
    <property type="entry name" value="HTH_MetalResp_TranReg"/>
</dbReference>
<dbReference type="Pfam" id="PF01022">
    <property type="entry name" value="HTH_5"/>
    <property type="match status" value="1"/>
</dbReference>
<dbReference type="PROSITE" id="PS50987">
    <property type="entry name" value="HTH_ARSR_2"/>
    <property type="match status" value="1"/>
</dbReference>
<comment type="caution">
    <text evidence="5">The sequence shown here is derived from an EMBL/GenBank/DDBJ whole genome shotgun (WGS) entry which is preliminary data.</text>
</comment>
<name>A0ABU6KFV2_9BACI</name>
<keyword evidence="6" id="KW-1185">Reference proteome</keyword>